<gene>
    <name evidence="7" type="ORF">M9R61_01120</name>
</gene>
<sequence length="385" mass="44179">MMKAILAIQAMRLRKEWKVLLAWLILPLVLTVLTFSTINKFGDESKVPIGLVIEDESALSDALVQRIMNTDYLQVNRLDLQTATDLLEKHELDSVFVIKDGYEKDIVSNRRSQLIEAYSSNRSFAYFAVAETISSYVQEEATRTKAATEIKKLYERYGSSEEWNIEEIFKTSKEKQEKKQLITTSFSFQLTPTETEIESSSLLSIWGIWAFFQIIATLFIFDWIVKANSIQIRVRWTFTKMSLNSYISWNLLFYTVLLFFMDIVTLSILHFLDLATPNVRLIIALLGFRITINMLAALLARNYTNSFFYYISAIAISLILTICGGAFIPIDSIIRRWPWIESFSPVYSLLHGSIAYAFLTFIIVITIVKGGSQRVASKFPTKKLS</sequence>
<organism evidence="7 8">
    <name type="scientific">Psychrobacillus psychrodurans</name>
    <dbReference type="NCBI Taxonomy" id="126157"/>
    <lineage>
        <taxon>Bacteria</taxon>
        <taxon>Bacillati</taxon>
        <taxon>Bacillota</taxon>
        <taxon>Bacilli</taxon>
        <taxon>Bacillales</taxon>
        <taxon>Bacillaceae</taxon>
        <taxon>Psychrobacillus</taxon>
    </lineage>
</organism>
<evidence type="ECO:0000256" key="4">
    <source>
        <dbReference type="ARBA" id="ARBA00023136"/>
    </source>
</evidence>
<evidence type="ECO:0000313" key="8">
    <source>
        <dbReference type="Proteomes" id="UP001152172"/>
    </source>
</evidence>
<accession>A0A9X3L666</accession>
<keyword evidence="3 5" id="KW-1133">Transmembrane helix</keyword>
<keyword evidence="2 5" id="KW-0812">Transmembrane</keyword>
<evidence type="ECO:0000256" key="1">
    <source>
        <dbReference type="ARBA" id="ARBA00004141"/>
    </source>
</evidence>
<evidence type="ECO:0000256" key="5">
    <source>
        <dbReference type="SAM" id="Phobius"/>
    </source>
</evidence>
<evidence type="ECO:0000313" key="7">
    <source>
        <dbReference type="EMBL" id="MCZ8531943.1"/>
    </source>
</evidence>
<comment type="subcellular location">
    <subcellularLocation>
        <location evidence="1">Membrane</location>
        <topology evidence="1">Multi-pass membrane protein</topology>
    </subcellularLocation>
</comment>
<dbReference type="GO" id="GO:0016020">
    <property type="term" value="C:membrane"/>
    <property type="evidence" value="ECO:0007669"/>
    <property type="project" value="UniProtKB-SubCell"/>
</dbReference>
<feature type="transmembrane region" description="Helical" evidence="5">
    <location>
        <begin position="203"/>
        <end position="225"/>
    </location>
</feature>
<dbReference type="AlphaFoldDB" id="A0A9X3L666"/>
<dbReference type="InterPro" id="IPR013525">
    <property type="entry name" value="ABC2_TM"/>
</dbReference>
<feature type="transmembrane region" description="Helical" evidence="5">
    <location>
        <begin position="348"/>
        <end position="368"/>
    </location>
</feature>
<dbReference type="GO" id="GO:0140359">
    <property type="term" value="F:ABC-type transporter activity"/>
    <property type="evidence" value="ECO:0007669"/>
    <property type="project" value="InterPro"/>
</dbReference>
<evidence type="ECO:0000256" key="2">
    <source>
        <dbReference type="ARBA" id="ARBA00022692"/>
    </source>
</evidence>
<keyword evidence="4 5" id="KW-0472">Membrane</keyword>
<name>A0A9X3L666_9BACI</name>
<dbReference type="Gene3D" id="3.40.1710.10">
    <property type="entry name" value="abc type-2 transporter like domain"/>
    <property type="match status" value="1"/>
</dbReference>
<evidence type="ECO:0000259" key="6">
    <source>
        <dbReference type="Pfam" id="PF12698"/>
    </source>
</evidence>
<proteinExistence type="predicted"/>
<evidence type="ECO:0000256" key="3">
    <source>
        <dbReference type="ARBA" id="ARBA00022989"/>
    </source>
</evidence>
<feature type="transmembrane region" description="Helical" evidence="5">
    <location>
        <begin position="307"/>
        <end position="328"/>
    </location>
</feature>
<keyword evidence="8" id="KW-1185">Reference proteome</keyword>
<dbReference type="EMBL" id="JAMKBI010000001">
    <property type="protein sequence ID" value="MCZ8531943.1"/>
    <property type="molecule type" value="Genomic_DNA"/>
</dbReference>
<comment type="caution">
    <text evidence="7">The sequence shown here is derived from an EMBL/GenBank/DDBJ whole genome shotgun (WGS) entry which is preliminary data.</text>
</comment>
<feature type="transmembrane region" description="Helical" evidence="5">
    <location>
        <begin position="246"/>
        <end position="269"/>
    </location>
</feature>
<reference evidence="7" key="1">
    <citation type="submission" date="2022-05" db="EMBL/GenBank/DDBJ databases">
        <authorList>
            <person name="Colautti A."/>
            <person name="Iacumin L."/>
        </authorList>
    </citation>
    <scope>NUCLEOTIDE SEQUENCE</scope>
    <source>
        <strain evidence="7">DSM 30747</strain>
    </source>
</reference>
<feature type="domain" description="ABC-2 type transporter transmembrane" evidence="6">
    <location>
        <begin position="18"/>
        <end position="357"/>
    </location>
</feature>
<dbReference type="Pfam" id="PF12698">
    <property type="entry name" value="ABC2_membrane_3"/>
    <property type="match status" value="1"/>
</dbReference>
<protein>
    <submittedName>
        <fullName evidence="7">ABC transporter permease</fullName>
    </submittedName>
</protein>
<feature type="transmembrane region" description="Helical" evidence="5">
    <location>
        <begin position="281"/>
        <end position="300"/>
    </location>
</feature>
<dbReference type="Proteomes" id="UP001152172">
    <property type="component" value="Unassembled WGS sequence"/>
</dbReference>